<feature type="repeat" description="PPR" evidence="3">
    <location>
        <begin position="129"/>
        <end position="163"/>
    </location>
</feature>
<feature type="repeat" description="PPR" evidence="3">
    <location>
        <begin position="234"/>
        <end position="268"/>
    </location>
</feature>
<evidence type="ECO:0000256" key="2">
    <source>
        <dbReference type="ARBA" id="ARBA00022737"/>
    </source>
</evidence>
<dbReference type="GO" id="GO:0003729">
    <property type="term" value="F:mRNA binding"/>
    <property type="evidence" value="ECO:0007669"/>
    <property type="project" value="TreeGrafter"/>
</dbReference>
<dbReference type="STRING" id="63057.A0A2P5F4L2"/>
<feature type="repeat" description="PPR" evidence="3">
    <location>
        <begin position="314"/>
        <end position="348"/>
    </location>
</feature>
<dbReference type="InterPro" id="IPR002885">
    <property type="entry name" value="PPR_rpt"/>
</dbReference>
<dbReference type="AlphaFoldDB" id="A0A2P5F4L2"/>
<evidence type="ECO:0000313" key="4">
    <source>
        <dbReference type="EMBL" id="PON92726.1"/>
    </source>
</evidence>
<dbReference type="GO" id="GO:0005739">
    <property type="term" value="C:mitochondrion"/>
    <property type="evidence" value="ECO:0007669"/>
    <property type="project" value="TreeGrafter"/>
</dbReference>
<evidence type="ECO:0000256" key="3">
    <source>
        <dbReference type="PROSITE-ProRule" id="PRU00708"/>
    </source>
</evidence>
<dbReference type="Pfam" id="PF01535">
    <property type="entry name" value="PPR"/>
    <property type="match status" value="2"/>
</dbReference>
<sequence length="538" mass="61838">MGSRYRWFTEKKLGFGLLKLRLWQPTGESASAVGPTITAATRLHSFCSLPSSDPNDLPKLEPSNDADSVAKLLLHHHNPFHAMESSLQLHGISLSRDLLHQTLLRLKHNSKIALALFHYAKQLPNPPLTSASYNLLVDIVAKVRQYDVAWQLILEMESFGLAPTSTTFLILIRRLISAGLTRQAIRAFDDIETLVGTKTTSGDFHFLLDTLCKYGYVRVAAEVFNKRRNGFRPDVKMYTVLVYGWCKIGRIDMAERFLRDMVERGIEPNVVTYNVLLNGICRHASLHPEERFQRTIRDAEKVFDEMRSRGIEPDVTSFSIALHVYSRAHKPQLSLDKLKEMREKGICPTVATYTSVVKCLCSCGRLEDAEELLYEMIGDGISPSAATYNCFFKEFRGRKDVEGALKLYRKMKEENLCMPSVHTYNVLVGMFLNLNRSEIVREIWNDMKESGTGPDLDSYTMLIHGLCEKQKWREACQFFVEMIEKGFLPQKITFETLYRGLIQSDMLRTWRRLKKKLDQESITFGSEFQSYQLKPYRR</sequence>
<keyword evidence="5" id="KW-1185">Reference proteome</keyword>
<comment type="similarity">
    <text evidence="1">Belongs to the PPR family. P subfamily.</text>
</comment>
<evidence type="ECO:0000256" key="1">
    <source>
        <dbReference type="ARBA" id="ARBA00007626"/>
    </source>
</evidence>
<reference evidence="5" key="1">
    <citation type="submission" date="2016-06" db="EMBL/GenBank/DDBJ databases">
        <title>Parallel loss of symbiosis genes in relatives of nitrogen-fixing non-legume Parasponia.</title>
        <authorList>
            <person name="Van Velzen R."/>
            <person name="Holmer R."/>
            <person name="Bu F."/>
            <person name="Rutten L."/>
            <person name="Van Zeijl A."/>
            <person name="Liu W."/>
            <person name="Santuari L."/>
            <person name="Cao Q."/>
            <person name="Sharma T."/>
            <person name="Shen D."/>
            <person name="Roswanjaya Y."/>
            <person name="Wardhani T."/>
            <person name="Kalhor M.S."/>
            <person name="Jansen J."/>
            <person name="Van den Hoogen J."/>
            <person name="Gungor B."/>
            <person name="Hartog M."/>
            <person name="Hontelez J."/>
            <person name="Verver J."/>
            <person name="Yang W.-C."/>
            <person name="Schijlen E."/>
            <person name="Repin R."/>
            <person name="Schilthuizen M."/>
            <person name="Schranz E."/>
            <person name="Heidstra R."/>
            <person name="Miyata K."/>
            <person name="Fedorova E."/>
            <person name="Kohlen W."/>
            <person name="Bisseling T."/>
            <person name="Smit S."/>
            <person name="Geurts R."/>
        </authorList>
    </citation>
    <scope>NUCLEOTIDE SEQUENCE [LARGE SCALE GENOMIC DNA]</scope>
    <source>
        <strain evidence="5">cv. RG33-2</strain>
    </source>
</reference>
<dbReference type="PROSITE" id="PS51375">
    <property type="entry name" value="PPR"/>
    <property type="match status" value="7"/>
</dbReference>
<feature type="repeat" description="PPR" evidence="3">
    <location>
        <begin position="455"/>
        <end position="489"/>
    </location>
</feature>
<proteinExistence type="inferred from homology"/>
<dbReference type="Pfam" id="PF13041">
    <property type="entry name" value="PPR_2"/>
    <property type="match status" value="3"/>
</dbReference>
<dbReference type="Proteomes" id="UP000237000">
    <property type="component" value="Unassembled WGS sequence"/>
</dbReference>
<comment type="caution">
    <text evidence="4">The sequence shown here is derived from an EMBL/GenBank/DDBJ whole genome shotgun (WGS) entry which is preliminary data.</text>
</comment>
<protein>
    <submittedName>
        <fullName evidence="4">Pentatricopeptide repeat</fullName>
    </submittedName>
</protein>
<dbReference type="InParanoid" id="A0A2P5F4L2"/>
<dbReference type="PANTHER" id="PTHR47938">
    <property type="entry name" value="RESPIRATORY COMPLEX I CHAPERONE (CIA84), PUTATIVE (AFU_ORTHOLOGUE AFUA_2G06020)-RELATED"/>
    <property type="match status" value="1"/>
</dbReference>
<feature type="repeat" description="PPR" evidence="3">
    <location>
        <begin position="384"/>
        <end position="418"/>
    </location>
</feature>
<dbReference type="InterPro" id="IPR011990">
    <property type="entry name" value="TPR-like_helical_dom_sf"/>
</dbReference>
<dbReference type="EMBL" id="JXTC01000063">
    <property type="protein sequence ID" value="PON92726.1"/>
    <property type="molecule type" value="Genomic_DNA"/>
</dbReference>
<organism evidence="4 5">
    <name type="scientific">Trema orientale</name>
    <name type="common">Charcoal tree</name>
    <name type="synonym">Celtis orientalis</name>
    <dbReference type="NCBI Taxonomy" id="63057"/>
    <lineage>
        <taxon>Eukaryota</taxon>
        <taxon>Viridiplantae</taxon>
        <taxon>Streptophyta</taxon>
        <taxon>Embryophyta</taxon>
        <taxon>Tracheophyta</taxon>
        <taxon>Spermatophyta</taxon>
        <taxon>Magnoliopsida</taxon>
        <taxon>eudicotyledons</taxon>
        <taxon>Gunneridae</taxon>
        <taxon>Pentapetalae</taxon>
        <taxon>rosids</taxon>
        <taxon>fabids</taxon>
        <taxon>Rosales</taxon>
        <taxon>Cannabaceae</taxon>
        <taxon>Trema</taxon>
    </lineage>
</organism>
<gene>
    <name evidence="4" type="ORF">TorRG33x02_115860</name>
</gene>
<name>A0A2P5F4L2_TREOI</name>
<evidence type="ECO:0000313" key="5">
    <source>
        <dbReference type="Proteomes" id="UP000237000"/>
    </source>
</evidence>
<dbReference type="Pfam" id="PF12854">
    <property type="entry name" value="PPR_1"/>
    <property type="match status" value="1"/>
</dbReference>
<dbReference type="PANTHER" id="PTHR47938:SF9">
    <property type="entry name" value="OS10G0422300 PROTEIN"/>
    <property type="match status" value="1"/>
</dbReference>
<feature type="repeat" description="PPR" evidence="3">
    <location>
        <begin position="420"/>
        <end position="454"/>
    </location>
</feature>
<accession>A0A2P5F4L2</accession>
<dbReference type="OrthoDB" id="185373at2759"/>
<dbReference type="NCBIfam" id="TIGR00756">
    <property type="entry name" value="PPR"/>
    <property type="match status" value="7"/>
</dbReference>
<keyword evidence="2" id="KW-0677">Repeat</keyword>
<feature type="repeat" description="PPR" evidence="3">
    <location>
        <begin position="349"/>
        <end position="383"/>
    </location>
</feature>
<dbReference type="Gene3D" id="1.25.40.10">
    <property type="entry name" value="Tetratricopeptide repeat domain"/>
    <property type="match status" value="4"/>
</dbReference>